<keyword evidence="11 20" id="KW-0732">Signal</keyword>
<evidence type="ECO:0000256" key="9">
    <source>
        <dbReference type="ARBA" id="ARBA00022692"/>
    </source>
</evidence>
<gene>
    <name evidence="22" type="ORF">OQ287_10195</name>
</gene>
<evidence type="ECO:0000256" key="14">
    <source>
        <dbReference type="ARBA" id="ARBA00022963"/>
    </source>
</evidence>
<name>A0AA42CUP9_9GAMM</name>
<dbReference type="Proteomes" id="UP001165678">
    <property type="component" value="Unassembled WGS sequence"/>
</dbReference>
<dbReference type="InterPro" id="IPR003187">
    <property type="entry name" value="PLipase_A1"/>
</dbReference>
<feature type="binding site" description="in dimeric form" evidence="19">
    <location>
        <position position="183"/>
    </location>
    <ligand>
        <name>Ca(2+)</name>
        <dbReference type="ChEBI" id="CHEBI:29108"/>
        <label>1</label>
    </ligand>
</feature>
<accession>A0AA42CUP9</accession>
<dbReference type="Gene3D" id="2.40.230.10">
    <property type="entry name" value="Phospholipase A1"/>
    <property type="match status" value="2"/>
</dbReference>
<dbReference type="PANTHER" id="PTHR40457:SF1">
    <property type="entry name" value="PHOSPHOLIPASE A1"/>
    <property type="match status" value="1"/>
</dbReference>
<comment type="cofactor">
    <cofactor evidence="20">
        <name>Ca(2+)</name>
        <dbReference type="ChEBI" id="CHEBI:29108"/>
    </cofactor>
    <text evidence="20">Binds 1 Ca(2+) ion per monomer. In the dimeric form the Ca(2+) is bound by different amino acids with binding of each Ca(2+) shared with ligands coming from each monomer. The Ca(2+) ion may have a role in catalysis.</text>
</comment>
<evidence type="ECO:0000256" key="8">
    <source>
        <dbReference type="ARBA" id="ARBA00022452"/>
    </source>
</evidence>
<dbReference type="GO" id="GO:0016042">
    <property type="term" value="P:lipid catabolic process"/>
    <property type="evidence" value="ECO:0007669"/>
    <property type="project" value="UniProtKB-KW"/>
</dbReference>
<comment type="subcellular location">
    <subcellularLocation>
        <location evidence="20">Cell outer membrane</location>
        <topology evidence="20">Multi-pass membrane protein</topology>
    </subcellularLocation>
    <text evidence="20">One of the very few enzymes located there.</text>
</comment>
<keyword evidence="17 20" id="KW-0998">Cell outer membrane</keyword>
<comment type="similarity">
    <text evidence="3 20">Belongs to the phospholipase A1 family.</text>
</comment>
<sequence length="599" mass="68895">MARLIRCLLHWPLLALPLIPALVHAADLGESSTSDNEKTRQVADQSQRRTAFERHAEANPLAITVYRRNYLLPMTYNFNPDEGNFRYISGEPVDNREVQFQLSFKIKLLDDVWNDNGDLFFGYTQRSWWQAYNSDASAPFRETNYEPEVFASFDNSLSLLGWTNTINRLGAVHQSNGRSDPLSRSWNRLYAESIFQNGNWWLSVRPWWRIPESDSDDDNPDIENYLGYGDIMLGYARNNQELTWSIKGNPGKGHYGNQIDYSFPLHDKLRGFVQYYNGYGESLIDYDHYTRRLGVGLSFNAFSAGLPSAPDHAPLPVAAANGSDAPDPSETVRIRRTLESNIENNPLAISAYRRNYILPVTYNTRPNTRFFDQIGDGSNVDNAEIKFQLSLKVKVWDDLFGSNGDIYFAYTQRSWWQAYNDDASAPFRETNYEPEIFASFDNSLTLLGWTNTLNRIGFAHESNGRSDPLSRSWNRIYADTTFQRGNWWLTVTPHWRIPEGDRQDNNPDLENYIGYTDMMLGYARHGQEITWTAKGNTGKGNYGNQIDYSFPLHNKLRGFIQLYEGYGESLIDYDHYSRRIGLGFSFNAFQAGMPGYIED</sequence>
<feature type="region of interest" description="Disordered" evidence="21">
    <location>
        <begin position="30"/>
        <end position="50"/>
    </location>
</feature>
<evidence type="ECO:0000256" key="5">
    <source>
        <dbReference type="ARBA" id="ARBA00013179"/>
    </source>
</evidence>
<keyword evidence="12 20" id="KW-0378">Hydrolase</keyword>
<feature type="binding site" description="in dimeric form" evidence="19">
    <location>
        <position position="178"/>
    </location>
    <ligand>
        <name>Ca(2+)</name>
        <dbReference type="ChEBI" id="CHEBI:29108"/>
        <label>1</label>
    </ligand>
</feature>
<evidence type="ECO:0000256" key="10">
    <source>
        <dbReference type="ARBA" id="ARBA00022723"/>
    </source>
</evidence>
<evidence type="ECO:0000256" key="1">
    <source>
        <dbReference type="ARBA" id="ARBA00000111"/>
    </source>
</evidence>
<dbReference type="SUPFAM" id="SSF56931">
    <property type="entry name" value="Outer membrane phospholipase A (OMPLA)"/>
    <property type="match status" value="2"/>
</dbReference>
<keyword evidence="14 20" id="KW-0442">Lipid degradation</keyword>
<evidence type="ECO:0000313" key="23">
    <source>
        <dbReference type="Proteomes" id="UP001165678"/>
    </source>
</evidence>
<evidence type="ECO:0000256" key="12">
    <source>
        <dbReference type="ARBA" id="ARBA00022801"/>
    </source>
</evidence>
<evidence type="ECO:0000256" key="21">
    <source>
        <dbReference type="SAM" id="MobiDB-lite"/>
    </source>
</evidence>
<dbReference type="CDD" id="cd00541">
    <property type="entry name" value="OMPLA"/>
    <property type="match status" value="2"/>
</dbReference>
<reference evidence="22" key="1">
    <citation type="submission" date="2022-11" db="EMBL/GenBank/DDBJ databases">
        <title>Larsenimonas rhizosphaerae sp. nov., isolated from a tidal mudflat.</title>
        <authorList>
            <person name="Lee S.D."/>
            <person name="Kim I.S."/>
        </authorList>
    </citation>
    <scope>NUCLEOTIDE SEQUENCE</scope>
    <source>
        <strain evidence="22">GH2-1</strain>
    </source>
</reference>
<comment type="subunit">
    <text evidence="4 20">Homodimer; dimerization is reversible, and the dimeric form is the active one.</text>
</comment>
<feature type="active site" description="Nucleophile" evidence="18">
    <location>
        <position position="175"/>
    </location>
</feature>
<dbReference type="PANTHER" id="PTHR40457">
    <property type="entry name" value="PHOSPHOLIPASE A1"/>
    <property type="match status" value="1"/>
</dbReference>
<dbReference type="GO" id="GO:0009279">
    <property type="term" value="C:cell outer membrane"/>
    <property type="evidence" value="ECO:0007669"/>
    <property type="project" value="UniProtKB-SubCell"/>
</dbReference>
<evidence type="ECO:0000256" key="4">
    <source>
        <dbReference type="ARBA" id="ARBA00011702"/>
    </source>
</evidence>
<organism evidence="22 23">
    <name type="scientific">Larsenimonas rhizosphaerae</name>
    <dbReference type="NCBI Taxonomy" id="2944682"/>
    <lineage>
        <taxon>Bacteria</taxon>
        <taxon>Pseudomonadati</taxon>
        <taxon>Pseudomonadota</taxon>
        <taxon>Gammaproteobacteria</taxon>
        <taxon>Oceanospirillales</taxon>
        <taxon>Halomonadaceae</taxon>
        <taxon>Larsenimonas</taxon>
    </lineage>
</organism>
<dbReference type="GO" id="GO:0004623">
    <property type="term" value="F:phospholipase A2 activity"/>
    <property type="evidence" value="ECO:0007669"/>
    <property type="project" value="UniProtKB-EC"/>
</dbReference>
<evidence type="ECO:0000256" key="7">
    <source>
        <dbReference type="ARBA" id="ARBA00021726"/>
    </source>
</evidence>
<evidence type="ECO:0000256" key="11">
    <source>
        <dbReference type="ARBA" id="ARBA00022729"/>
    </source>
</evidence>
<evidence type="ECO:0000256" key="6">
    <source>
        <dbReference type="ARBA" id="ARBA00013278"/>
    </source>
</evidence>
<evidence type="ECO:0000256" key="3">
    <source>
        <dbReference type="ARBA" id="ARBA00010525"/>
    </source>
</evidence>
<keyword evidence="8" id="KW-1134">Transmembrane beta strand</keyword>
<keyword evidence="10 19" id="KW-0479">Metal-binding</keyword>
<evidence type="ECO:0000256" key="13">
    <source>
        <dbReference type="ARBA" id="ARBA00022837"/>
    </source>
</evidence>
<evidence type="ECO:0000313" key="22">
    <source>
        <dbReference type="EMBL" id="MCX2524614.1"/>
    </source>
</evidence>
<dbReference type="AlphaFoldDB" id="A0AA42CUP9"/>
<evidence type="ECO:0000256" key="15">
    <source>
        <dbReference type="ARBA" id="ARBA00023098"/>
    </source>
</evidence>
<dbReference type="Pfam" id="PF02253">
    <property type="entry name" value="PLA1"/>
    <property type="match status" value="2"/>
</dbReference>
<feature type="signal peptide" evidence="20">
    <location>
        <begin position="1"/>
        <end position="25"/>
    </location>
</feature>
<feature type="chain" id="PRO_5041488480" description="Phospholipase A1" evidence="20">
    <location>
        <begin position="26"/>
        <end position="599"/>
    </location>
</feature>
<comment type="catalytic activity">
    <reaction evidence="2 20">
        <text>a 1,2-diacyl-sn-glycero-3-phosphocholine + H2O = a 1-acyl-sn-glycero-3-phosphocholine + a fatty acid + H(+)</text>
        <dbReference type="Rhea" id="RHEA:15801"/>
        <dbReference type="ChEBI" id="CHEBI:15377"/>
        <dbReference type="ChEBI" id="CHEBI:15378"/>
        <dbReference type="ChEBI" id="CHEBI:28868"/>
        <dbReference type="ChEBI" id="CHEBI:57643"/>
        <dbReference type="ChEBI" id="CHEBI:58168"/>
        <dbReference type="EC" id="3.1.1.4"/>
    </reaction>
</comment>
<dbReference type="EC" id="3.1.1.32" evidence="5 20"/>
<keyword evidence="15 20" id="KW-0443">Lipid metabolism</keyword>
<feature type="active site" description="Proton acceptor" evidence="18">
    <location>
        <position position="173"/>
    </location>
</feature>
<protein>
    <recommendedName>
        <fullName evidence="7 20">Phospholipase A1</fullName>
        <ecNumber evidence="5 20">3.1.1.32</ecNumber>
        <ecNumber evidence="6 20">3.1.1.4</ecNumber>
    </recommendedName>
    <alternativeName>
        <fullName evidence="20">Phosphatidylcholine 1-acylhydrolase</fullName>
    </alternativeName>
</protein>
<comment type="function">
    <text evidence="20">Hydrolysis of phosphatidylcholine with phospholipase A2 (EC 3.1.1.4) and phospholipase A1 (EC 3.1.1.32) activities.</text>
</comment>
<evidence type="ECO:0000256" key="2">
    <source>
        <dbReference type="ARBA" id="ARBA00001604"/>
    </source>
</evidence>
<dbReference type="InterPro" id="IPR036541">
    <property type="entry name" value="PLipase_A1_sf"/>
</dbReference>
<dbReference type="EC" id="3.1.1.4" evidence="6 20"/>
<evidence type="ECO:0000256" key="18">
    <source>
        <dbReference type="PIRSR" id="PIRSR603187-1"/>
    </source>
</evidence>
<keyword evidence="13 19" id="KW-0106">Calcium</keyword>
<proteinExistence type="inferred from homology"/>
<evidence type="ECO:0000256" key="19">
    <source>
        <dbReference type="PIRSR" id="PIRSR603187-2"/>
    </source>
</evidence>
<dbReference type="GO" id="GO:0008970">
    <property type="term" value="F:phospholipase A1 activity"/>
    <property type="evidence" value="ECO:0007669"/>
    <property type="project" value="UniProtKB-EC"/>
</dbReference>
<keyword evidence="23" id="KW-1185">Reference proteome</keyword>
<dbReference type="EMBL" id="JAPIVE010000003">
    <property type="protein sequence ID" value="MCX2524614.1"/>
    <property type="molecule type" value="Genomic_DNA"/>
</dbReference>
<evidence type="ECO:0000256" key="16">
    <source>
        <dbReference type="ARBA" id="ARBA00023136"/>
    </source>
</evidence>
<feature type="compositionally biased region" description="Basic and acidic residues" evidence="21">
    <location>
        <begin position="35"/>
        <end position="50"/>
    </location>
</feature>
<feature type="binding site" description="in dimeric form" evidence="19">
    <location>
        <position position="137"/>
    </location>
    <ligand>
        <name>Ca(2+)</name>
        <dbReference type="ChEBI" id="CHEBI:29108"/>
        <label>1</label>
    </ligand>
</feature>
<comment type="caution">
    <text evidence="22">The sequence shown here is derived from an EMBL/GenBank/DDBJ whole genome shotgun (WGS) entry which is preliminary data.</text>
</comment>
<feature type="binding site" description="in dimeric form" evidence="19">
    <location>
        <position position="218"/>
    </location>
    <ligand>
        <name>Ca(2+)</name>
        <dbReference type="ChEBI" id="CHEBI:29108"/>
        <label>1</label>
    </ligand>
</feature>
<dbReference type="GO" id="GO:0005509">
    <property type="term" value="F:calcium ion binding"/>
    <property type="evidence" value="ECO:0007669"/>
    <property type="project" value="TreeGrafter"/>
</dbReference>
<dbReference type="PRINTS" id="PR01486">
    <property type="entry name" value="PHPHLIPASEA1"/>
</dbReference>
<evidence type="ECO:0000256" key="17">
    <source>
        <dbReference type="ARBA" id="ARBA00023237"/>
    </source>
</evidence>
<dbReference type="RefSeq" id="WP_250939429.1">
    <property type="nucleotide sequence ID" value="NZ_JAMLJK010000005.1"/>
</dbReference>
<comment type="catalytic activity">
    <reaction evidence="1 20">
        <text>a 1,2-diacyl-sn-glycero-3-phosphocholine + H2O = a 2-acyl-sn-glycero-3-phosphocholine + a fatty acid + H(+)</text>
        <dbReference type="Rhea" id="RHEA:18689"/>
        <dbReference type="ChEBI" id="CHEBI:15377"/>
        <dbReference type="ChEBI" id="CHEBI:15378"/>
        <dbReference type="ChEBI" id="CHEBI:28868"/>
        <dbReference type="ChEBI" id="CHEBI:57643"/>
        <dbReference type="ChEBI" id="CHEBI:57875"/>
        <dbReference type="EC" id="3.1.1.32"/>
    </reaction>
</comment>
<keyword evidence="9" id="KW-0812">Transmembrane</keyword>
<keyword evidence="16" id="KW-0472">Membrane</keyword>
<evidence type="ECO:0000256" key="20">
    <source>
        <dbReference type="RuleBase" id="RU366027"/>
    </source>
</evidence>